<dbReference type="RefSeq" id="WP_131616464.1">
    <property type="nucleotide sequence ID" value="NZ_CP036532.1"/>
</dbReference>
<feature type="compositionally biased region" description="Basic and acidic residues" evidence="1">
    <location>
        <begin position="56"/>
        <end position="75"/>
    </location>
</feature>
<keyword evidence="3" id="KW-1185">Reference proteome</keyword>
<dbReference type="EMBL" id="CP036532">
    <property type="protein sequence ID" value="QBK30780.1"/>
    <property type="molecule type" value="Genomic_DNA"/>
</dbReference>
<accession>A0A4P6V2V3</accession>
<gene>
    <name evidence="2" type="ORF">E0E05_09350</name>
</gene>
<reference evidence="2 3" key="1">
    <citation type="journal article" date="2017" name="Int. J. Syst. Evol. Microbiol.">
        <title>Roseitalea porphyridii gen. nov., sp. nov., isolated from a red alga, and reclassification of Hoeflea suaedae Chung et al. 2013 as Pseudohoeflea suaedae gen. nov., comb. nov.</title>
        <authorList>
            <person name="Hyeon J.W."/>
            <person name="Jeong S.E."/>
            <person name="Baek K."/>
            <person name="Jeon C.O."/>
        </authorList>
    </citation>
    <scope>NUCLEOTIDE SEQUENCE [LARGE SCALE GENOMIC DNA]</scope>
    <source>
        <strain evidence="2 3">MA7-20</strain>
    </source>
</reference>
<name>A0A4P6V2V3_9HYPH</name>
<feature type="compositionally biased region" description="Acidic residues" evidence="1">
    <location>
        <begin position="30"/>
        <end position="49"/>
    </location>
</feature>
<dbReference type="KEGG" id="rpod:E0E05_09350"/>
<dbReference type="GeneID" id="90767500"/>
<feature type="region of interest" description="Disordered" evidence="1">
    <location>
        <begin position="29"/>
        <end position="124"/>
    </location>
</feature>
<feature type="compositionally biased region" description="Basic and acidic residues" evidence="1">
    <location>
        <begin position="107"/>
        <end position="116"/>
    </location>
</feature>
<dbReference type="AlphaFoldDB" id="A0A4P6V2V3"/>
<dbReference type="Proteomes" id="UP000293719">
    <property type="component" value="Chromosome"/>
</dbReference>
<evidence type="ECO:0000256" key="1">
    <source>
        <dbReference type="SAM" id="MobiDB-lite"/>
    </source>
</evidence>
<proteinExistence type="predicted"/>
<dbReference type="OrthoDB" id="10012521at2"/>
<organism evidence="2 3">
    <name type="scientific">Roseitalea porphyridii</name>
    <dbReference type="NCBI Taxonomy" id="1852022"/>
    <lineage>
        <taxon>Bacteria</taxon>
        <taxon>Pseudomonadati</taxon>
        <taxon>Pseudomonadota</taxon>
        <taxon>Alphaproteobacteria</taxon>
        <taxon>Hyphomicrobiales</taxon>
        <taxon>Ahrensiaceae</taxon>
        <taxon>Roseitalea</taxon>
    </lineage>
</organism>
<protein>
    <submittedName>
        <fullName evidence="2">Uncharacterized protein</fullName>
    </submittedName>
</protein>
<evidence type="ECO:0000313" key="2">
    <source>
        <dbReference type="EMBL" id="QBK30780.1"/>
    </source>
</evidence>
<sequence length="124" mass="13260">MKPDDAREIRDSIGLALEILIAALDRIEGDPDLETADFPDDEPNGDDEPWLGQGGHHTDAGLQHDLEDDACDRGEPSLGWTNALDQREASTEAPGFHAQDAEIDVLTEPHDAEGQDHVGGGQGA</sequence>
<evidence type="ECO:0000313" key="3">
    <source>
        <dbReference type="Proteomes" id="UP000293719"/>
    </source>
</evidence>